<proteinExistence type="predicted"/>
<reference evidence="2" key="1">
    <citation type="submission" date="2016-03" db="EMBL/GenBank/DDBJ databases">
        <title>Mechanisms controlling the formation of the plant cell surface in tip-growing cells are functionally conserved among land plants.</title>
        <authorList>
            <person name="Honkanen S."/>
            <person name="Jones V.A."/>
            <person name="Morieri G."/>
            <person name="Champion C."/>
            <person name="Hetherington A.J."/>
            <person name="Kelly S."/>
            <person name="Saint-Marcoux D."/>
            <person name="Proust H."/>
            <person name="Prescott H."/>
            <person name="Dolan L."/>
        </authorList>
    </citation>
    <scope>NUCLEOTIDE SEQUENCE [LARGE SCALE GENOMIC DNA]</scope>
    <source>
        <tissue evidence="2">Whole gametophyte</tissue>
    </source>
</reference>
<comment type="caution">
    <text evidence="2">The sequence shown here is derived from an EMBL/GenBank/DDBJ whole genome shotgun (WGS) entry which is preliminary data.</text>
</comment>
<evidence type="ECO:0000313" key="2">
    <source>
        <dbReference type="EMBL" id="OAE19745.1"/>
    </source>
</evidence>
<organism evidence="2 3">
    <name type="scientific">Marchantia polymorpha subsp. ruderalis</name>
    <dbReference type="NCBI Taxonomy" id="1480154"/>
    <lineage>
        <taxon>Eukaryota</taxon>
        <taxon>Viridiplantae</taxon>
        <taxon>Streptophyta</taxon>
        <taxon>Embryophyta</taxon>
        <taxon>Marchantiophyta</taxon>
        <taxon>Marchantiopsida</taxon>
        <taxon>Marchantiidae</taxon>
        <taxon>Marchantiales</taxon>
        <taxon>Marchantiaceae</taxon>
        <taxon>Marchantia</taxon>
    </lineage>
</organism>
<keyword evidence="3" id="KW-1185">Reference proteome</keyword>
<evidence type="ECO:0000313" key="3">
    <source>
        <dbReference type="Proteomes" id="UP000077202"/>
    </source>
</evidence>
<dbReference type="Proteomes" id="UP000077202">
    <property type="component" value="Unassembled WGS sequence"/>
</dbReference>
<feature type="compositionally biased region" description="Basic and acidic residues" evidence="1">
    <location>
        <begin position="37"/>
        <end position="55"/>
    </location>
</feature>
<dbReference type="AlphaFoldDB" id="A0A176VII9"/>
<dbReference type="EMBL" id="LVLJ01003787">
    <property type="protein sequence ID" value="OAE19745.1"/>
    <property type="molecule type" value="Genomic_DNA"/>
</dbReference>
<sequence length="109" mass="11839">MWRQSLFGKEEGAVVEDEEEVAAELPVYVCHGGGDASTDKSRRSDSNDMDGKDNMDAVDVGLAEERITNADEMCEEEEEEYLTIGIILAPLSLKMTVIDGDTGAALELP</sequence>
<accession>A0A176VII9</accession>
<evidence type="ECO:0000256" key="1">
    <source>
        <dbReference type="SAM" id="MobiDB-lite"/>
    </source>
</evidence>
<protein>
    <submittedName>
        <fullName evidence="2">Uncharacterized protein</fullName>
    </submittedName>
</protein>
<feature type="region of interest" description="Disordered" evidence="1">
    <location>
        <begin position="30"/>
        <end position="58"/>
    </location>
</feature>
<gene>
    <name evidence="2" type="ORF">AXG93_2958s1200</name>
</gene>
<name>A0A176VII9_MARPO</name>